<feature type="compositionally biased region" description="Basic and acidic residues" evidence="1">
    <location>
        <begin position="59"/>
        <end position="72"/>
    </location>
</feature>
<feature type="compositionally biased region" description="Basic and acidic residues" evidence="1">
    <location>
        <begin position="1"/>
        <end position="16"/>
    </location>
</feature>
<dbReference type="AlphaFoldDB" id="A0AAW1IFB4"/>
<sequence>MEKSDKHLGRGQRKDNGSQIKLWTNKDVEEHHNEEQEEEDEYEGVGTKSSEKTNANTIKADDADSEKTNITC</sequence>
<keyword evidence="3" id="KW-1185">Reference proteome</keyword>
<accession>A0AAW1IFB4</accession>
<comment type="caution">
    <text evidence="2">The sequence shown here is derived from an EMBL/GenBank/DDBJ whole genome shotgun (WGS) entry which is preliminary data.</text>
</comment>
<name>A0AAW1IFB4_POPJA</name>
<proteinExistence type="predicted"/>
<organism evidence="2 3">
    <name type="scientific">Popillia japonica</name>
    <name type="common">Japanese beetle</name>
    <dbReference type="NCBI Taxonomy" id="7064"/>
    <lineage>
        <taxon>Eukaryota</taxon>
        <taxon>Metazoa</taxon>
        <taxon>Ecdysozoa</taxon>
        <taxon>Arthropoda</taxon>
        <taxon>Hexapoda</taxon>
        <taxon>Insecta</taxon>
        <taxon>Pterygota</taxon>
        <taxon>Neoptera</taxon>
        <taxon>Endopterygota</taxon>
        <taxon>Coleoptera</taxon>
        <taxon>Polyphaga</taxon>
        <taxon>Scarabaeiformia</taxon>
        <taxon>Scarabaeidae</taxon>
        <taxon>Rutelinae</taxon>
        <taxon>Popillia</taxon>
    </lineage>
</organism>
<evidence type="ECO:0000256" key="1">
    <source>
        <dbReference type="SAM" id="MobiDB-lite"/>
    </source>
</evidence>
<gene>
    <name evidence="2" type="ORF">QE152_g35723</name>
</gene>
<reference evidence="2 3" key="1">
    <citation type="journal article" date="2024" name="BMC Genomics">
        <title>De novo assembly and annotation of Popillia japonica's genome with initial clues to its potential as an invasive pest.</title>
        <authorList>
            <person name="Cucini C."/>
            <person name="Boschi S."/>
            <person name="Funari R."/>
            <person name="Cardaioli E."/>
            <person name="Iannotti N."/>
            <person name="Marturano G."/>
            <person name="Paoli F."/>
            <person name="Bruttini M."/>
            <person name="Carapelli A."/>
            <person name="Frati F."/>
            <person name="Nardi F."/>
        </authorList>
    </citation>
    <scope>NUCLEOTIDE SEQUENCE [LARGE SCALE GENOMIC DNA]</scope>
    <source>
        <strain evidence="2">DMR45628</strain>
    </source>
</reference>
<evidence type="ECO:0000313" key="2">
    <source>
        <dbReference type="EMBL" id="KAK9688192.1"/>
    </source>
</evidence>
<evidence type="ECO:0000313" key="3">
    <source>
        <dbReference type="Proteomes" id="UP001458880"/>
    </source>
</evidence>
<feature type="region of interest" description="Disordered" evidence="1">
    <location>
        <begin position="1"/>
        <end position="72"/>
    </location>
</feature>
<dbReference type="Proteomes" id="UP001458880">
    <property type="component" value="Unassembled WGS sequence"/>
</dbReference>
<dbReference type="EMBL" id="JASPKY010000602">
    <property type="protein sequence ID" value="KAK9688192.1"/>
    <property type="molecule type" value="Genomic_DNA"/>
</dbReference>
<feature type="compositionally biased region" description="Basic and acidic residues" evidence="1">
    <location>
        <begin position="24"/>
        <end position="34"/>
    </location>
</feature>
<protein>
    <submittedName>
        <fullName evidence="2">Uncharacterized protein</fullName>
    </submittedName>
</protein>